<dbReference type="InterPro" id="IPR000524">
    <property type="entry name" value="Tscrpt_reg_HTH_GntR"/>
</dbReference>
<evidence type="ECO:0000256" key="3">
    <source>
        <dbReference type="ARBA" id="ARBA00023163"/>
    </source>
</evidence>
<keyword evidence="6" id="KW-1185">Reference proteome</keyword>
<dbReference type="PANTHER" id="PTHR43537">
    <property type="entry name" value="TRANSCRIPTIONAL REGULATOR, GNTR FAMILY"/>
    <property type="match status" value="1"/>
</dbReference>
<dbReference type="RefSeq" id="WP_390331483.1">
    <property type="nucleotide sequence ID" value="NZ_JBHRTP010000027.1"/>
</dbReference>
<reference evidence="6" key="1">
    <citation type="journal article" date="2019" name="Int. J. Syst. Evol. Microbiol.">
        <title>The Global Catalogue of Microorganisms (GCM) 10K type strain sequencing project: providing services to taxonomists for standard genome sequencing and annotation.</title>
        <authorList>
            <consortium name="The Broad Institute Genomics Platform"/>
            <consortium name="The Broad Institute Genome Sequencing Center for Infectious Disease"/>
            <person name="Wu L."/>
            <person name="Ma J."/>
        </authorList>
    </citation>
    <scope>NUCLEOTIDE SEQUENCE [LARGE SCALE GENOMIC DNA]</scope>
    <source>
        <strain evidence="6">KCTC 42986</strain>
    </source>
</reference>
<dbReference type="Gene3D" id="1.20.120.530">
    <property type="entry name" value="GntR ligand-binding domain-like"/>
    <property type="match status" value="1"/>
</dbReference>
<dbReference type="EMBL" id="JBHRTP010000027">
    <property type="protein sequence ID" value="MFC3108338.1"/>
    <property type="molecule type" value="Genomic_DNA"/>
</dbReference>
<keyword evidence="1" id="KW-0805">Transcription regulation</keyword>
<proteinExistence type="predicted"/>
<keyword evidence="2" id="KW-0238">DNA-binding</keyword>
<dbReference type="Pfam" id="PF07729">
    <property type="entry name" value="FCD"/>
    <property type="match status" value="1"/>
</dbReference>
<protein>
    <submittedName>
        <fullName evidence="5">GntR family transcriptional regulator</fullName>
    </submittedName>
</protein>
<dbReference type="Pfam" id="PF00392">
    <property type="entry name" value="GntR"/>
    <property type="match status" value="1"/>
</dbReference>
<comment type="caution">
    <text evidence="5">The sequence shown here is derived from an EMBL/GenBank/DDBJ whole genome shotgun (WGS) entry which is preliminary data.</text>
</comment>
<dbReference type="Proteomes" id="UP001595530">
    <property type="component" value="Unassembled WGS sequence"/>
</dbReference>
<organism evidence="5 6">
    <name type="scientific">Undibacterium arcticum</name>
    <dbReference type="NCBI Taxonomy" id="1762892"/>
    <lineage>
        <taxon>Bacteria</taxon>
        <taxon>Pseudomonadati</taxon>
        <taxon>Pseudomonadota</taxon>
        <taxon>Betaproteobacteria</taxon>
        <taxon>Burkholderiales</taxon>
        <taxon>Oxalobacteraceae</taxon>
        <taxon>Undibacterium</taxon>
    </lineage>
</organism>
<dbReference type="PROSITE" id="PS50949">
    <property type="entry name" value="HTH_GNTR"/>
    <property type="match status" value="1"/>
</dbReference>
<dbReference type="SMART" id="SM00345">
    <property type="entry name" value="HTH_GNTR"/>
    <property type="match status" value="1"/>
</dbReference>
<dbReference type="InterPro" id="IPR008920">
    <property type="entry name" value="TF_FadR/GntR_C"/>
</dbReference>
<sequence>MHTEAIVNRITNAIFQHRLLPGAKLNERDLAAIFGVSRTLIRQALIRLAKDKLVTIEPNRGAFVARPTLEEAHHLFDALIVLEKGLIEMIGQTITTKDIAALRAHVALQQQAQSSGDLHLADELGIQFHLLLAKLIRNPVLEEIHRELMSRERVITALYKADFDYPCLLNEHHAIINHLEKGSIKRAQKVLESHYRVVIKGYLLHHVANGEIDLAEALAE</sequence>
<dbReference type="SMART" id="SM00895">
    <property type="entry name" value="FCD"/>
    <property type="match status" value="1"/>
</dbReference>
<dbReference type="PANTHER" id="PTHR43537:SF53">
    <property type="entry name" value="HTH-TYPE TRANSCRIPTIONAL REPRESSOR NANR"/>
    <property type="match status" value="1"/>
</dbReference>
<dbReference type="Gene3D" id="1.10.10.10">
    <property type="entry name" value="Winged helix-like DNA-binding domain superfamily/Winged helix DNA-binding domain"/>
    <property type="match status" value="1"/>
</dbReference>
<dbReference type="InterPro" id="IPR036390">
    <property type="entry name" value="WH_DNA-bd_sf"/>
</dbReference>
<evidence type="ECO:0000313" key="5">
    <source>
        <dbReference type="EMBL" id="MFC3108338.1"/>
    </source>
</evidence>
<evidence type="ECO:0000256" key="1">
    <source>
        <dbReference type="ARBA" id="ARBA00023015"/>
    </source>
</evidence>
<feature type="domain" description="HTH gntR-type" evidence="4">
    <location>
        <begin position="1"/>
        <end position="67"/>
    </location>
</feature>
<evidence type="ECO:0000256" key="2">
    <source>
        <dbReference type="ARBA" id="ARBA00023125"/>
    </source>
</evidence>
<accession>A0ABV7EZY4</accession>
<keyword evidence="3" id="KW-0804">Transcription</keyword>
<gene>
    <name evidence="5" type="ORF">ACFOFO_10255</name>
</gene>
<dbReference type="CDD" id="cd07377">
    <property type="entry name" value="WHTH_GntR"/>
    <property type="match status" value="1"/>
</dbReference>
<name>A0ABV7EZY4_9BURK</name>
<dbReference type="InterPro" id="IPR011711">
    <property type="entry name" value="GntR_C"/>
</dbReference>
<dbReference type="SUPFAM" id="SSF46785">
    <property type="entry name" value="Winged helix' DNA-binding domain"/>
    <property type="match status" value="1"/>
</dbReference>
<dbReference type="SUPFAM" id="SSF48008">
    <property type="entry name" value="GntR ligand-binding domain-like"/>
    <property type="match status" value="1"/>
</dbReference>
<evidence type="ECO:0000259" key="4">
    <source>
        <dbReference type="PROSITE" id="PS50949"/>
    </source>
</evidence>
<evidence type="ECO:0000313" key="6">
    <source>
        <dbReference type="Proteomes" id="UP001595530"/>
    </source>
</evidence>
<dbReference type="InterPro" id="IPR036388">
    <property type="entry name" value="WH-like_DNA-bd_sf"/>
</dbReference>